<evidence type="ECO:0000313" key="2">
    <source>
        <dbReference type="Proteomes" id="UP001148737"/>
    </source>
</evidence>
<accession>A0ACC1QSF5</accession>
<protein>
    <submittedName>
        <fullName evidence="1">Uncharacterized protein</fullName>
    </submittedName>
</protein>
<sequence>MSSELTLYGTPTSTATSVVRLTLAEIPSVKYEFHVLQFKDGENRQPAHLARHPWGKMPAIVTSDGLQLYESRAICRYLAVKYHLPLLPDPFDAASVGIFEQAQSVEMSYFVGEVRPVSFECFVKPCILGIPTPDPVALEAARSALAKFFDICERGILASKQYMAGDRFSLVDIFYIPYVERLMACGFEDLVTDRVNVSAWWSRCIQRPTVAAFLDEAPLKAIRARLHALGEDKVQRND</sequence>
<evidence type="ECO:0000313" key="1">
    <source>
        <dbReference type="EMBL" id="KAJ3492277.1"/>
    </source>
</evidence>
<keyword evidence="2" id="KW-1185">Reference proteome</keyword>
<dbReference type="EMBL" id="JANAKD010000611">
    <property type="protein sequence ID" value="KAJ3492277.1"/>
    <property type="molecule type" value="Genomic_DNA"/>
</dbReference>
<name>A0ACC1QSF5_9HYPO</name>
<reference evidence="1" key="1">
    <citation type="submission" date="2022-07" db="EMBL/GenBank/DDBJ databases">
        <title>Genome Sequence of Lecanicillium saksenae.</title>
        <authorList>
            <person name="Buettner E."/>
        </authorList>
    </citation>
    <scope>NUCLEOTIDE SEQUENCE</scope>
    <source>
        <strain evidence="1">VT-O1</strain>
    </source>
</reference>
<organism evidence="1 2">
    <name type="scientific">Lecanicillium saksenae</name>
    <dbReference type="NCBI Taxonomy" id="468837"/>
    <lineage>
        <taxon>Eukaryota</taxon>
        <taxon>Fungi</taxon>
        <taxon>Dikarya</taxon>
        <taxon>Ascomycota</taxon>
        <taxon>Pezizomycotina</taxon>
        <taxon>Sordariomycetes</taxon>
        <taxon>Hypocreomycetidae</taxon>
        <taxon>Hypocreales</taxon>
        <taxon>Cordycipitaceae</taxon>
        <taxon>Lecanicillium</taxon>
    </lineage>
</organism>
<comment type="caution">
    <text evidence="1">The sequence shown here is derived from an EMBL/GenBank/DDBJ whole genome shotgun (WGS) entry which is preliminary data.</text>
</comment>
<proteinExistence type="predicted"/>
<gene>
    <name evidence="1" type="ORF">NLG97_g5446</name>
</gene>
<dbReference type="Proteomes" id="UP001148737">
    <property type="component" value="Unassembled WGS sequence"/>
</dbReference>